<dbReference type="Proteomes" id="UP000015105">
    <property type="component" value="Chromosome 5D"/>
</dbReference>
<organism evidence="1 2">
    <name type="scientific">Aegilops tauschii subsp. strangulata</name>
    <name type="common">Goatgrass</name>
    <dbReference type="NCBI Taxonomy" id="200361"/>
    <lineage>
        <taxon>Eukaryota</taxon>
        <taxon>Viridiplantae</taxon>
        <taxon>Streptophyta</taxon>
        <taxon>Embryophyta</taxon>
        <taxon>Tracheophyta</taxon>
        <taxon>Spermatophyta</taxon>
        <taxon>Magnoliopsida</taxon>
        <taxon>Liliopsida</taxon>
        <taxon>Poales</taxon>
        <taxon>Poaceae</taxon>
        <taxon>BOP clade</taxon>
        <taxon>Pooideae</taxon>
        <taxon>Triticodae</taxon>
        <taxon>Triticeae</taxon>
        <taxon>Triticinae</taxon>
        <taxon>Aegilops</taxon>
    </lineage>
</organism>
<dbReference type="Gramene" id="AET5Gv20549100.2">
    <property type="protein sequence ID" value="AET5Gv20549100.2"/>
    <property type="gene ID" value="AET5Gv20549100"/>
</dbReference>
<dbReference type="Gramene" id="AET5Gv20549100.3">
    <property type="protein sequence ID" value="AET5Gv20549100.3"/>
    <property type="gene ID" value="AET5Gv20549100"/>
</dbReference>
<protein>
    <submittedName>
        <fullName evidence="1">Uncharacterized protein</fullName>
    </submittedName>
</protein>
<reference evidence="1" key="5">
    <citation type="journal article" date="2021" name="G3 (Bethesda)">
        <title>Aegilops tauschii genome assembly Aet v5.0 features greater sequence contiguity and improved annotation.</title>
        <authorList>
            <person name="Wang L."/>
            <person name="Zhu T."/>
            <person name="Rodriguez J.C."/>
            <person name="Deal K.R."/>
            <person name="Dubcovsky J."/>
            <person name="McGuire P.E."/>
            <person name="Lux T."/>
            <person name="Spannagl M."/>
            <person name="Mayer K.F.X."/>
            <person name="Baldrich P."/>
            <person name="Meyers B.C."/>
            <person name="Huo N."/>
            <person name="Gu Y.Q."/>
            <person name="Zhou H."/>
            <person name="Devos K.M."/>
            <person name="Bennetzen J.L."/>
            <person name="Unver T."/>
            <person name="Budak H."/>
            <person name="Gulick P.J."/>
            <person name="Galiba G."/>
            <person name="Kalapos B."/>
            <person name="Nelson D.R."/>
            <person name="Li P."/>
            <person name="You F.M."/>
            <person name="Luo M.C."/>
            <person name="Dvorak J."/>
        </authorList>
    </citation>
    <scope>NUCLEOTIDE SEQUENCE [LARGE SCALE GENOMIC DNA]</scope>
    <source>
        <strain evidence="1">cv. AL8/78</strain>
    </source>
</reference>
<evidence type="ECO:0000313" key="2">
    <source>
        <dbReference type="Proteomes" id="UP000015105"/>
    </source>
</evidence>
<evidence type="ECO:0000313" key="1">
    <source>
        <dbReference type="EnsemblPlants" id="AET5Gv20549100.3"/>
    </source>
</evidence>
<sequence length="80" mass="9047">MRSKGDDSSPSCISIPEDILLFPTIDHMEAAVDNVYDMFYLKYNDADYLSRRVIVCPTNSVVDKINDVVFKCVRGVLRTA</sequence>
<name>A0A453KXP5_AEGTS</name>
<dbReference type="EnsemblPlants" id="AET5Gv20549100.3">
    <property type="protein sequence ID" value="AET5Gv20549100.3"/>
    <property type="gene ID" value="AET5Gv20549100"/>
</dbReference>
<dbReference type="EnsemblPlants" id="AET5Gv20549100.1">
    <property type="protein sequence ID" value="AET5Gv20549100.1"/>
    <property type="gene ID" value="AET5Gv20549100"/>
</dbReference>
<proteinExistence type="predicted"/>
<reference evidence="1" key="3">
    <citation type="journal article" date="2017" name="Nature">
        <title>Genome sequence of the progenitor of the wheat D genome Aegilops tauschii.</title>
        <authorList>
            <person name="Luo M.C."/>
            <person name="Gu Y.Q."/>
            <person name="Puiu D."/>
            <person name="Wang H."/>
            <person name="Twardziok S.O."/>
            <person name="Deal K.R."/>
            <person name="Huo N."/>
            <person name="Zhu T."/>
            <person name="Wang L."/>
            <person name="Wang Y."/>
            <person name="McGuire P.E."/>
            <person name="Liu S."/>
            <person name="Long H."/>
            <person name="Ramasamy R.K."/>
            <person name="Rodriguez J.C."/>
            <person name="Van S.L."/>
            <person name="Yuan L."/>
            <person name="Wang Z."/>
            <person name="Xia Z."/>
            <person name="Xiao L."/>
            <person name="Anderson O.D."/>
            <person name="Ouyang S."/>
            <person name="Liang Y."/>
            <person name="Zimin A.V."/>
            <person name="Pertea G."/>
            <person name="Qi P."/>
            <person name="Bennetzen J.L."/>
            <person name="Dai X."/>
            <person name="Dawson M.W."/>
            <person name="Muller H.G."/>
            <person name="Kugler K."/>
            <person name="Rivarola-Duarte L."/>
            <person name="Spannagl M."/>
            <person name="Mayer K.F.X."/>
            <person name="Lu F.H."/>
            <person name="Bevan M.W."/>
            <person name="Leroy P."/>
            <person name="Li P."/>
            <person name="You F.M."/>
            <person name="Sun Q."/>
            <person name="Liu Z."/>
            <person name="Lyons E."/>
            <person name="Wicker T."/>
            <person name="Salzberg S.L."/>
            <person name="Devos K.M."/>
            <person name="Dvorak J."/>
        </authorList>
    </citation>
    <scope>NUCLEOTIDE SEQUENCE [LARGE SCALE GENOMIC DNA]</scope>
    <source>
        <strain evidence="1">cv. AL8/78</strain>
    </source>
</reference>
<keyword evidence="2" id="KW-1185">Reference proteome</keyword>
<dbReference type="AlphaFoldDB" id="A0A453KXP5"/>
<dbReference type="Gramene" id="AET5Gv20549100.1">
    <property type="protein sequence ID" value="AET5Gv20549100.1"/>
    <property type="gene ID" value="AET5Gv20549100"/>
</dbReference>
<reference evidence="2" key="1">
    <citation type="journal article" date="2014" name="Science">
        <title>Ancient hybridizations among the ancestral genomes of bread wheat.</title>
        <authorList>
            <consortium name="International Wheat Genome Sequencing Consortium,"/>
            <person name="Marcussen T."/>
            <person name="Sandve S.R."/>
            <person name="Heier L."/>
            <person name="Spannagl M."/>
            <person name="Pfeifer M."/>
            <person name="Jakobsen K.S."/>
            <person name="Wulff B.B."/>
            <person name="Steuernagel B."/>
            <person name="Mayer K.F."/>
            <person name="Olsen O.A."/>
        </authorList>
    </citation>
    <scope>NUCLEOTIDE SEQUENCE [LARGE SCALE GENOMIC DNA]</scope>
    <source>
        <strain evidence="2">cv. AL8/78</strain>
    </source>
</reference>
<dbReference type="EnsemblPlants" id="AET5Gv20549100.2">
    <property type="protein sequence ID" value="AET5Gv20549100.2"/>
    <property type="gene ID" value="AET5Gv20549100"/>
</dbReference>
<accession>A0A453KXP5</accession>
<reference evidence="2" key="2">
    <citation type="journal article" date="2017" name="Nat. Plants">
        <title>The Aegilops tauschii genome reveals multiple impacts of transposons.</title>
        <authorList>
            <person name="Zhao G."/>
            <person name="Zou C."/>
            <person name="Li K."/>
            <person name="Wang K."/>
            <person name="Li T."/>
            <person name="Gao L."/>
            <person name="Zhang X."/>
            <person name="Wang H."/>
            <person name="Yang Z."/>
            <person name="Liu X."/>
            <person name="Jiang W."/>
            <person name="Mao L."/>
            <person name="Kong X."/>
            <person name="Jiao Y."/>
            <person name="Jia J."/>
        </authorList>
    </citation>
    <scope>NUCLEOTIDE SEQUENCE [LARGE SCALE GENOMIC DNA]</scope>
    <source>
        <strain evidence="2">cv. AL8/78</strain>
    </source>
</reference>
<reference evidence="1" key="4">
    <citation type="submission" date="2019-03" db="UniProtKB">
        <authorList>
            <consortium name="EnsemblPlants"/>
        </authorList>
    </citation>
    <scope>IDENTIFICATION</scope>
</reference>